<evidence type="ECO:0000313" key="1">
    <source>
        <dbReference type="EMBL" id="UOD30516.1"/>
    </source>
</evidence>
<dbReference type="SUPFAM" id="SSF50969">
    <property type="entry name" value="YVTN repeat-like/Quinoprotein amine dehydrogenase"/>
    <property type="match status" value="1"/>
</dbReference>
<reference evidence="1 2" key="1">
    <citation type="submission" date="2020-10" db="EMBL/GenBank/DDBJ databases">
        <title>Genome analysis of Massilia species.</title>
        <authorList>
            <person name="Jung D.-H."/>
        </authorList>
    </citation>
    <scope>NUCLEOTIDE SEQUENCE [LARGE SCALE GENOMIC DNA]</scope>
    <source>
        <strain evidence="2">sipir</strain>
    </source>
</reference>
<evidence type="ECO:0000313" key="2">
    <source>
        <dbReference type="Proteomes" id="UP000831532"/>
    </source>
</evidence>
<dbReference type="RefSeq" id="WP_243491723.1">
    <property type="nucleotide sequence ID" value="NZ_CP063361.1"/>
</dbReference>
<dbReference type="Proteomes" id="UP000831532">
    <property type="component" value="Chromosome"/>
</dbReference>
<gene>
    <name evidence="1" type="ORF">INH39_01835</name>
</gene>
<name>A0ABY4A6V8_9BURK</name>
<accession>A0ABY4A6V8</accession>
<dbReference type="EMBL" id="CP063361">
    <property type="protein sequence ID" value="UOD30516.1"/>
    <property type="molecule type" value="Genomic_DNA"/>
</dbReference>
<dbReference type="InterPro" id="IPR011044">
    <property type="entry name" value="Quino_amine_DH_bsu"/>
</dbReference>
<organism evidence="1 2">
    <name type="scientific">Massilia violaceinigra</name>
    <dbReference type="NCBI Taxonomy" id="2045208"/>
    <lineage>
        <taxon>Bacteria</taxon>
        <taxon>Pseudomonadati</taxon>
        <taxon>Pseudomonadota</taxon>
        <taxon>Betaproteobacteria</taxon>
        <taxon>Burkholderiales</taxon>
        <taxon>Oxalobacteraceae</taxon>
        <taxon>Telluria group</taxon>
        <taxon>Massilia</taxon>
    </lineage>
</organism>
<sequence length="342" mass="38013">MNKTLNREKWEELFDGFTIVDCVILTEQVFGFVLVEVLDGDSTSATTRFLNISSHQPMEDRFAYAEGNTFSFPNIAMSQSPLEYVAVDTKSNVYSASIERMGEEAAIDQLLDMSTYNGLIGIINKLVRVAGKIYALGDYRKIYRRIGFEQWIELGTEGHGVPPPAYINDEDDSSMEYGFEDMSGFSSDDMYAVGGEGDVWRFDGAKWHQCPVPTNASLKTVCCAGDGVVYITEINGTVWAGRTDTWRRIAGADISPAYAPVDSFWFNDRLYLGGQEGIWTVDAINGRVVRLQEIETDAPNVTNSGRLDISVDGNFLLTAGPYGACIHDGTAWRRLFSAFDYL</sequence>
<proteinExistence type="predicted"/>
<keyword evidence="2" id="KW-1185">Reference proteome</keyword>
<evidence type="ECO:0008006" key="3">
    <source>
        <dbReference type="Google" id="ProtNLM"/>
    </source>
</evidence>
<protein>
    <recommendedName>
        <fullName evidence="3">Photosynthesis system II assembly factor Ycf48/Hcf136-like domain-containing protein</fullName>
    </recommendedName>
</protein>